<evidence type="ECO:0000313" key="2">
    <source>
        <dbReference type="Proteomes" id="UP001614394"/>
    </source>
</evidence>
<protein>
    <recommendedName>
        <fullName evidence="3">AAA+ ATPase domain-containing protein</fullName>
    </recommendedName>
</protein>
<comment type="caution">
    <text evidence="1">The sequence shown here is derived from an EMBL/GenBank/DDBJ whole genome shotgun (WGS) entry which is preliminary data.</text>
</comment>
<name>A0ABW8C6A6_9ACTN</name>
<gene>
    <name evidence="1" type="ORF">ACIGXA_15630</name>
</gene>
<dbReference type="Proteomes" id="UP001614394">
    <property type="component" value="Unassembled WGS sequence"/>
</dbReference>
<evidence type="ECO:0008006" key="3">
    <source>
        <dbReference type="Google" id="ProtNLM"/>
    </source>
</evidence>
<sequence>MVQAPPPGLGEIDALVHECWSRPPRTPDRVLPLIALLGRPGSGKTFALDHFEAVTRGAPAARVDFAAADEQRPYEVAVHLAFLLARKHTGIKPLRFPRLLLGLLAVQPELSLTDREQATRELRKALRQARSRGAAVDAGEGISSIVDSLGLSPIPGTDLIIGVLLRGFEYMPTRTFLNQTYHWYGSLGPPTAMDELVELNLRSRSAAEEHREAVDRRLCEAFLADLRAAYAHARRDHNCLVLLDNIDHSHGTRFLDLLVRLRAEHAVSQPGVYDPLLIVATSATTRAVPGPADGRPGDPYIQVADRASYADWRPRTDAPPADWWYPVRLRDLYEVEVSLEAGRHPVHATRLARATPLVHRLTYGHPWSVQQVHTAIGGLLAAGVSDRDLYGLLDTPVPGDGGDPVRRPPLGTVVRDYLLDGLTIDQRAAAVPVAAARTPAAAVNSGLLNELSEHARDTVMLELRNQLWLFTAIPEDANTRGGRGPSGYLVASGAPEERPVLHPWLRLLLLEELAGRPAPAGGPAAWQQAHQTLCAWHERLSRPLDALYHRLALNELDTVVTHFARGFGAADAVPWLRELYHVTAAPMHRAQLTDAQPSHNAGQLAREHAPAAYADPVTGRPLAELAAALWLAGDPRNRLPPGRPELNYKISAMFRQLALAADADTDTLLDEAARFTD</sequence>
<proteinExistence type="predicted"/>
<organism evidence="1 2">
    <name type="scientific">Streptomyces fildesensis</name>
    <dbReference type="NCBI Taxonomy" id="375757"/>
    <lineage>
        <taxon>Bacteria</taxon>
        <taxon>Bacillati</taxon>
        <taxon>Actinomycetota</taxon>
        <taxon>Actinomycetes</taxon>
        <taxon>Kitasatosporales</taxon>
        <taxon>Streptomycetaceae</taxon>
        <taxon>Streptomyces</taxon>
    </lineage>
</organism>
<keyword evidence="2" id="KW-1185">Reference proteome</keyword>
<accession>A0ABW8C6A6</accession>
<dbReference type="EMBL" id="JBITYG010000004">
    <property type="protein sequence ID" value="MFI9101946.1"/>
    <property type="molecule type" value="Genomic_DNA"/>
</dbReference>
<dbReference type="InterPro" id="IPR027417">
    <property type="entry name" value="P-loop_NTPase"/>
</dbReference>
<dbReference type="SUPFAM" id="SSF52540">
    <property type="entry name" value="P-loop containing nucleoside triphosphate hydrolases"/>
    <property type="match status" value="1"/>
</dbReference>
<reference evidence="1 2" key="1">
    <citation type="submission" date="2024-10" db="EMBL/GenBank/DDBJ databases">
        <title>The Natural Products Discovery Center: Release of the First 8490 Sequenced Strains for Exploring Actinobacteria Biosynthetic Diversity.</title>
        <authorList>
            <person name="Kalkreuter E."/>
            <person name="Kautsar S.A."/>
            <person name="Yang D."/>
            <person name="Bader C.D."/>
            <person name="Teijaro C.N."/>
            <person name="Fluegel L."/>
            <person name="Davis C.M."/>
            <person name="Simpson J.R."/>
            <person name="Lauterbach L."/>
            <person name="Steele A.D."/>
            <person name="Gui C."/>
            <person name="Meng S."/>
            <person name="Li G."/>
            <person name="Viehrig K."/>
            <person name="Ye F."/>
            <person name="Su P."/>
            <person name="Kiefer A.F."/>
            <person name="Nichols A."/>
            <person name="Cepeda A.J."/>
            <person name="Yan W."/>
            <person name="Fan B."/>
            <person name="Jiang Y."/>
            <person name="Adhikari A."/>
            <person name="Zheng C.-J."/>
            <person name="Schuster L."/>
            <person name="Cowan T.M."/>
            <person name="Smanski M.J."/>
            <person name="Chevrette M.G."/>
            <person name="De Carvalho L.P.S."/>
            <person name="Shen B."/>
        </authorList>
    </citation>
    <scope>NUCLEOTIDE SEQUENCE [LARGE SCALE GENOMIC DNA]</scope>
    <source>
        <strain evidence="1 2">NPDC053399</strain>
    </source>
</reference>
<dbReference type="RefSeq" id="WP_399648972.1">
    <property type="nucleotide sequence ID" value="NZ_JBITYG010000004.1"/>
</dbReference>
<evidence type="ECO:0000313" key="1">
    <source>
        <dbReference type="EMBL" id="MFI9101946.1"/>
    </source>
</evidence>